<organism evidence="1 2">
    <name type="scientific">Glutamicibacter soli</name>
    <dbReference type="NCBI Taxonomy" id="453836"/>
    <lineage>
        <taxon>Bacteria</taxon>
        <taxon>Bacillati</taxon>
        <taxon>Actinomycetota</taxon>
        <taxon>Actinomycetes</taxon>
        <taxon>Micrococcales</taxon>
        <taxon>Micrococcaceae</taxon>
        <taxon>Glutamicibacter</taxon>
    </lineage>
</organism>
<dbReference type="Proteomes" id="UP000477543">
    <property type="component" value="Unassembled WGS sequence"/>
</dbReference>
<evidence type="ECO:0000313" key="1">
    <source>
        <dbReference type="EMBL" id="NAZ16496.1"/>
    </source>
</evidence>
<dbReference type="RefSeq" id="WP_161449253.1">
    <property type="nucleotide sequence ID" value="NZ_WYDN01000008.1"/>
</dbReference>
<reference evidence="1 2" key="1">
    <citation type="submission" date="2020-01" db="EMBL/GenBank/DDBJ databases">
        <title>Glutamicibacter soli M275.</title>
        <authorList>
            <person name="Meng X."/>
        </authorList>
    </citation>
    <scope>NUCLEOTIDE SEQUENCE [LARGE SCALE GENOMIC DNA]</scope>
    <source>
        <strain evidence="1 2">M275</strain>
    </source>
</reference>
<sequence>MEQQRSNPSTAPSISLSASALAERQRFHGQSYGKAVQPVRTLFGCEPMAQIGPDAVFQDNEWCAALAASTPGQPLQAEGASPGRTPAAATAGPRLLAAALEAVKVRRIASNDRYVLHRAYPSPRGMFGVDVEASTGEGTVRIEPWGPYATLLGTPAAADGHGLPVLRLRTRPGRFPAPYGTLRPSLALLEAGHLLATIGAAAFQVGLAPAVQFGCAPDEPPCADSGELAGSVRHCQDGLRKLSTSGPHAAAVIGPADHAVLVRLASGRKGNTMNAPGDVEQWFHRRSSGSSHANLVTSAPIPTAVEAQLDAVVAAGLAAVARLLPDPTALVVHRIKLEENNMAFKSATRITHGPATGAQFVLDDSSEVPFSSALGYCWSVDFPAWERRYGSGTSAVLHSVLGWLCQWVCLAAAANMATARPARNFDEAAWGCALRLRPTQVPSYQVWLRPVAREEQRSGSWSTYGRKAWS</sequence>
<name>A0A6L9GAX6_9MICC</name>
<proteinExistence type="predicted"/>
<accession>A0A6L9GAX6</accession>
<evidence type="ECO:0000313" key="2">
    <source>
        <dbReference type="Proteomes" id="UP000477543"/>
    </source>
</evidence>
<dbReference type="EMBL" id="WYDN01000008">
    <property type="protein sequence ID" value="NAZ16496.1"/>
    <property type="molecule type" value="Genomic_DNA"/>
</dbReference>
<protein>
    <submittedName>
        <fullName evidence="1">Uncharacterized protein</fullName>
    </submittedName>
</protein>
<gene>
    <name evidence="1" type="ORF">GT020_10530</name>
</gene>
<dbReference type="AlphaFoldDB" id="A0A6L9GAX6"/>
<comment type="caution">
    <text evidence="1">The sequence shown here is derived from an EMBL/GenBank/DDBJ whole genome shotgun (WGS) entry which is preliminary data.</text>
</comment>